<evidence type="ECO:0000256" key="1">
    <source>
        <dbReference type="ARBA" id="ARBA00001917"/>
    </source>
</evidence>
<organism evidence="3">
    <name type="scientific">uncultured Desulfovibrio sp</name>
    <dbReference type="NCBI Taxonomy" id="167968"/>
    <lineage>
        <taxon>Bacteria</taxon>
        <taxon>Pseudomonadati</taxon>
        <taxon>Thermodesulfobacteriota</taxon>
        <taxon>Desulfovibrionia</taxon>
        <taxon>Desulfovibrionales</taxon>
        <taxon>Desulfovibrionaceae</taxon>
        <taxon>Desulfovibrio</taxon>
        <taxon>environmental samples</taxon>
    </lineage>
</organism>
<dbReference type="PANTHER" id="PTHR38030">
    <property type="entry name" value="PROTOPORPHYRINOGEN IX DEHYDROGENASE [MENAQUINONE]"/>
    <property type="match status" value="1"/>
</dbReference>
<dbReference type="SUPFAM" id="SSF52218">
    <property type="entry name" value="Flavoproteins"/>
    <property type="match status" value="1"/>
</dbReference>
<dbReference type="Pfam" id="PF12641">
    <property type="entry name" value="Flavodoxin_3"/>
    <property type="match status" value="1"/>
</dbReference>
<dbReference type="PANTHER" id="PTHR38030:SF2">
    <property type="entry name" value="PROTOPORPHYRINOGEN IX DEHYDROGENASE [QUINONE]"/>
    <property type="match status" value="1"/>
</dbReference>
<name>A0A212L286_9BACT</name>
<dbReference type="PROSITE" id="PS00201">
    <property type="entry name" value="FLAVODOXIN"/>
    <property type="match status" value="1"/>
</dbReference>
<dbReference type="GO" id="GO:0009055">
    <property type="term" value="F:electron transfer activity"/>
    <property type="evidence" value="ECO:0007669"/>
    <property type="project" value="InterPro"/>
</dbReference>
<dbReference type="GO" id="GO:0006783">
    <property type="term" value="P:heme biosynthetic process"/>
    <property type="evidence" value="ECO:0007669"/>
    <property type="project" value="TreeGrafter"/>
</dbReference>
<dbReference type="AlphaFoldDB" id="A0A212L286"/>
<dbReference type="GO" id="GO:0070819">
    <property type="term" value="F:menaquinone-dependent protoporphyrinogen oxidase activity"/>
    <property type="evidence" value="ECO:0007669"/>
    <property type="project" value="TreeGrafter"/>
</dbReference>
<dbReference type="RefSeq" id="WP_179979851.1">
    <property type="nucleotide sequence ID" value="NZ_LT608333.1"/>
</dbReference>
<proteinExistence type="predicted"/>
<sequence length="182" mass="19795">MKSLVVYSSRTGNTRKIAEAVAEALPGCHLHPVEEAPQPEGYDLVAVGYWVDKGMPDDAAKNYMERIKNSTVALFGTLGAWPDSEHAAQCKVQGEALLTEPAQGNTVLGTFLCQGRVDPAVVAMMQKMANNGHPMTEERRARLEEAAKHPDAEDCRKARETFTDFARALGSKPDAELARNNA</sequence>
<protein>
    <recommendedName>
        <fullName evidence="2">Flavodoxin-like domain-containing protein</fullName>
    </recommendedName>
</protein>
<evidence type="ECO:0000259" key="2">
    <source>
        <dbReference type="Pfam" id="PF12641"/>
    </source>
</evidence>
<accession>A0A212L286</accession>
<gene>
    <name evidence="3" type="ORF">KL86DES1_20120</name>
</gene>
<dbReference type="Gene3D" id="3.40.50.360">
    <property type="match status" value="1"/>
</dbReference>
<feature type="domain" description="Flavodoxin-like" evidence="2">
    <location>
        <begin position="4"/>
        <end position="162"/>
    </location>
</feature>
<dbReference type="InterPro" id="IPR001226">
    <property type="entry name" value="Flavodoxin_CS"/>
</dbReference>
<reference evidence="3" key="1">
    <citation type="submission" date="2016-08" db="EMBL/GenBank/DDBJ databases">
        <authorList>
            <person name="Seilhamer J.J."/>
        </authorList>
    </citation>
    <scope>NUCLEOTIDE SEQUENCE</scope>
    <source>
        <strain evidence="3">86-1</strain>
    </source>
</reference>
<dbReference type="EMBL" id="FMJC01000002">
    <property type="protein sequence ID" value="SCM71671.1"/>
    <property type="molecule type" value="Genomic_DNA"/>
</dbReference>
<dbReference type="GO" id="GO:0010181">
    <property type="term" value="F:FMN binding"/>
    <property type="evidence" value="ECO:0007669"/>
    <property type="project" value="InterPro"/>
</dbReference>
<dbReference type="InterPro" id="IPR052200">
    <property type="entry name" value="Protoporphyrinogen_IX_DH"/>
</dbReference>
<dbReference type="InterPro" id="IPR029039">
    <property type="entry name" value="Flavoprotein-like_sf"/>
</dbReference>
<dbReference type="InterPro" id="IPR008254">
    <property type="entry name" value="Flavodoxin/NO_synth"/>
</dbReference>
<comment type="cofactor">
    <cofactor evidence="1">
        <name>FMN</name>
        <dbReference type="ChEBI" id="CHEBI:58210"/>
    </cofactor>
</comment>
<evidence type="ECO:0000313" key="3">
    <source>
        <dbReference type="EMBL" id="SCM71671.1"/>
    </source>
</evidence>